<dbReference type="EMBL" id="JABCKV010000029">
    <property type="protein sequence ID" value="KAG5645970.1"/>
    <property type="molecule type" value="Genomic_DNA"/>
</dbReference>
<keyword evidence="1" id="KW-1133">Transmembrane helix</keyword>
<accession>A0A9P7GEQ7</accession>
<comment type="caution">
    <text evidence="2">The sequence shown here is derived from an EMBL/GenBank/DDBJ whole genome shotgun (WGS) entry which is preliminary data.</text>
</comment>
<organism evidence="2 3">
    <name type="scientific">Asterophora parasitica</name>
    <dbReference type="NCBI Taxonomy" id="117018"/>
    <lineage>
        <taxon>Eukaryota</taxon>
        <taxon>Fungi</taxon>
        <taxon>Dikarya</taxon>
        <taxon>Basidiomycota</taxon>
        <taxon>Agaricomycotina</taxon>
        <taxon>Agaricomycetes</taxon>
        <taxon>Agaricomycetidae</taxon>
        <taxon>Agaricales</taxon>
        <taxon>Tricholomatineae</taxon>
        <taxon>Lyophyllaceae</taxon>
        <taxon>Asterophora</taxon>
    </lineage>
</organism>
<keyword evidence="1" id="KW-0812">Transmembrane</keyword>
<name>A0A9P7GEQ7_9AGAR</name>
<sequence length="172" mass="19196">MRRIYTQNIIRLSSTTSQLSHHLTLSVSQAQHLNSSLGAAAIGSALSSARLEETLAELRKSTLGLRESTLKLTASTQMEMKRLWNMTEAAALREREVKARMGWGWAQGEWAWVLWGALRLVGVVLPDEASFERLTQFVGFRIFTGTLSLVVALLRGLGSACLVRTRPRPERF</sequence>
<reference evidence="2" key="2">
    <citation type="submission" date="2021-10" db="EMBL/GenBank/DDBJ databases">
        <title>Phylogenomics reveals ancestral predisposition of the termite-cultivated fungus Termitomyces towards a domesticated lifestyle.</title>
        <authorList>
            <person name="Auxier B."/>
            <person name="Grum-Grzhimaylo A."/>
            <person name="Cardenas M.E."/>
            <person name="Lodge J.D."/>
            <person name="Laessoe T."/>
            <person name="Pedersen O."/>
            <person name="Smith M.E."/>
            <person name="Kuyper T.W."/>
            <person name="Franco-Molano E.A."/>
            <person name="Baroni T.J."/>
            <person name="Aanen D.K."/>
        </authorList>
    </citation>
    <scope>NUCLEOTIDE SEQUENCE</scope>
    <source>
        <strain evidence="2">AP01</strain>
        <tissue evidence="2">Mycelium</tissue>
    </source>
</reference>
<keyword evidence="3" id="KW-1185">Reference proteome</keyword>
<keyword evidence="1" id="KW-0472">Membrane</keyword>
<reference evidence="2" key="1">
    <citation type="submission" date="2020-07" db="EMBL/GenBank/DDBJ databases">
        <authorList>
            <person name="Nieuwenhuis M."/>
            <person name="Van De Peppel L.J.J."/>
        </authorList>
    </citation>
    <scope>NUCLEOTIDE SEQUENCE</scope>
    <source>
        <strain evidence="2">AP01</strain>
        <tissue evidence="2">Mycelium</tissue>
    </source>
</reference>
<protein>
    <submittedName>
        <fullName evidence="2">Uncharacterized protein</fullName>
    </submittedName>
</protein>
<evidence type="ECO:0000313" key="3">
    <source>
        <dbReference type="Proteomes" id="UP000775547"/>
    </source>
</evidence>
<proteinExistence type="predicted"/>
<evidence type="ECO:0000256" key="1">
    <source>
        <dbReference type="SAM" id="Phobius"/>
    </source>
</evidence>
<feature type="transmembrane region" description="Helical" evidence="1">
    <location>
        <begin position="142"/>
        <end position="163"/>
    </location>
</feature>
<dbReference type="AlphaFoldDB" id="A0A9P7GEQ7"/>
<feature type="transmembrane region" description="Helical" evidence="1">
    <location>
        <begin position="102"/>
        <end position="122"/>
    </location>
</feature>
<evidence type="ECO:0000313" key="2">
    <source>
        <dbReference type="EMBL" id="KAG5645970.1"/>
    </source>
</evidence>
<gene>
    <name evidence="2" type="ORF">DXG03_004762</name>
</gene>
<dbReference type="Proteomes" id="UP000775547">
    <property type="component" value="Unassembled WGS sequence"/>
</dbReference>